<evidence type="ECO:0000256" key="1">
    <source>
        <dbReference type="ARBA" id="ARBA00022723"/>
    </source>
</evidence>
<name>A0A392N6W9_9FABA</name>
<reference evidence="6 7" key="1">
    <citation type="journal article" date="2018" name="Front. Plant Sci.">
        <title>Red Clover (Trifolium pratense) and Zigzag Clover (T. medium) - A Picture of Genomic Similarities and Differences.</title>
        <authorList>
            <person name="Dluhosova J."/>
            <person name="Istvanek J."/>
            <person name="Nedelnik J."/>
            <person name="Repkova J."/>
        </authorList>
    </citation>
    <scope>NUCLEOTIDE SEQUENCE [LARGE SCALE GENOMIC DNA]</scope>
    <source>
        <strain evidence="7">cv. 10/8</strain>
        <tissue evidence="6">Leaf</tissue>
    </source>
</reference>
<keyword evidence="1" id="KW-0479">Metal-binding</keyword>
<feature type="region of interest" description="Disordered" evidence="3">
    <location>
        <begin position="140"/>
        <end position="178"/>
    </location>
</feature>
<evidence type="ECO:0000313" key="7">
    <source>
        <dbReference type="Proteomes" id="UP000265520"/>
    </source>
</evidence>
<feature type="compositionally biased region" description="Acidic residues" evidence="3">
    <location>
        <begin position="164"/>
        <end position="178"/>
    </location>
</feature>
<dbReference type="PANTHER" id="PTHR42648:SF18">
    <property type="entry name" value="RETROTRANSPOSON, UNCLASSIFIED-LIKE PROTEIN"/>
    <property type="match status" value="1"/>
</dbReference>
<comment type="caution">
    <text evidence="6">The sequence shown here is derived from an EMBL/GenBank/DDBJ whole genome shotgun (WGS) entry which is preliminary data.</text>
</comment>
<dbReference type="InterPro" id="IPR039537">
    <property type="entry name" value="Retrotran_Ty1/copia-like"/>
</dbReference>
<protein>
    <submittedName>
        <fullName evidence="6">Copia-type polyprotein</fullName>
    </submittedName>
</protein>
<proteinExistence type="predicted"/>
<accession>A0A392N6W9</accession>
<dbReference type="GO" id="GO:0016787">
    <property type="term" value="F:hydrolase activity"/>
    <property type="evidence" value="ECO:0007669"/>
    <property type="project" value="UniProtKB-KW"/>
</dbReference>
<dbReference type="PANTHER" id="PTHR42648">
    <property type="entry name" value="TRANSPOSASE, PUTATIVE-RELATED"/>
    <property type="match status" value="1"/>
</dbReference>
<feature type="domain" description="Reverse transcriptase Ty1/copia-type" evidence="4">
    <location>
        <begin position="185"/>
        <end position="286"/>
    </location>
</feature>
<dbReference type="SUPFAM" id="SSF56672">
    <property type="entry name" value="DNA/RNA polymerases"/>
    <property type="match status" value="1"/>
</dbReference>
<dbReference type="Pfam" id="PF25597">
    <property type="entry name" value="SH3_retrovirus"/>
    <property type="match status" value="1"/>
</dbReference>
<dbReference type="AlphaFoldDB" id="A0A392N6W9"/>
<evidence type="ECO:0000259" key="4">
    <source>
        <dbReference type="Pfam" id="PF07727"/>
    </source>
</evidence>
<dbReference type="InterPro" id="IPR057670">
    <property type="entry name" value="SH3_retrovirus"/>
</dbReference>
<feature type="compositionally biased region" description="Basic and acidic residues" evidence="3">
    <location>
        <begin position="144"/>
        <end position="163"/>
    </location>
</feature>
<feature type="non-terminal residue" evidence="6">
    <location>
        <position position="286"/>
    </location>
</feature>
<dbReference type="EMBL" id="LXQA010028433">
    <property type="protein sequence ID" value="MCH94895.1"/>
    <property type="molecule type" value="Genomic_DNA"/>
</dbReference>
<evidence type="ECO:0000259" key="5">
    <source>
        <dbReference type="Pfam" id="PF25597"/>
    </source>
</evidence>
<feature type="domain" description="Retroviral polymerase SH3-like" evidence="5">
    <location>
        <begin position="61"/>
        <end position="123"/>
    </location>
</feature>
<organism evidence="6 7">
    <name type="scientific">Trifolium medium</name>
    <dbReference type="NCBI Taxonomy" id="97028"/>
    <lineage>
        <taxon>Eukaryota</taxon>
        <taxon>Viridiplantae</taxon>
        <taxon>Streptophyta</taxon>
        <taxon>Embryophyta</taxon>
        <taxon>Tracheophyta</taxon>
        <taxon>Spermatophyta</taxon>
        <taxon>Magnoliopsida</taxon>
        <taxon>eudicotyledons</taxon>
        <taxon>Gunneridae</taxon>
        <taxon>Pentapetalae</taxon>
        <taxon>rosids</taxon>
        <taxon>fabids</taxon>
        <taxon>Fabales</taxon>
        <taxon>Fabaceae</taxon>
        <taxon>Papilionoideae</taxon>
        <taxon>50 kb inversion clade</taxon>
        <taxon>NPAAA clade</taxon>
        <taxon>Hologalegina</taxon>
        <taxon>IRL clade</taxon>
        <taxon>Trifolieae</taxon>
        <taxon>Trifolium</taxon>
    </lineage>
</organism>
<sequence>MNMVRCMLGEKNVPKNFWPEAVNWSVHILNRCPIFAVKDMTLEEAWSGNKPSVRHFKVFGCIAYVHIPDNLRKKLDDKSIVCVHLGLSEESKAYKLYDPIKRKILVRKDVKFDEVNQLDWENKKIEKTSTVIDQVDVETCSSSKHSESGDECDDHASDTHEDNVIEEVPDSEDDIDEPELAIESNNTWELTELPSGAKKIGVKWIYETKYNEQGKVEKYKARLVAKGYSQQHGIDYNEVFSLVARWDTIRTILAIAAVRNGFVFQLDVKSAFLHGELDEEVYVEQP</sequence>
<evidence type="ECO:0000256" key="2">
    <source>
        <dbReference type="ARBA" id="ARBA00022801"/>
    </source>
</evidence>
<dbReference type="Pfam" id="PF07727">
    <property type="entry name" value="RVT_2"/>
    <property type="match status" value="1"/>
</dbReference>
<evidence type="ECO:0000256" key="3">
    <source>
        <dbReference type="SAM" id="MobiDB-lite"/>
    </source>
</evidence>
<evidence type="ECO:0000313" key="6">
    <source>
        <dbReference type="EMBL" id="MCH94895.1"/>
    </source>
</evidence>
<keyword evidence="2" id="KW-0378">Hydrolase</keyword>
<dbReference type="InterPro" id="IPR013103">
    <property type="entry name" value="RVT_2"/>
</dbReference>
<dbReference type="GO" id="GO:0046872">
    <property type="term" value="F:metal ion binding"/>
    <property type="evidence" value="ECO:0007669"/>
    <property type="project" value="UniProtKB-KW"/>
</dbReference>
<dbReference type="Proteomes" id="UP000265520">
    <property type="component" value="Unassembled WGS sequence"/>
</dbReference>
<keyword evidence="7" id="KW-1185">Reference proteome</keyword>
<dbReference type="InterPro" id="IPR043502">
    <property type="entry name" value="DNA/RNA_pol_sf"/>
</dbReference>